<keyword evidence="3" id="KW-0479">Metal-binding</keyword>
<comment type="cofactor">
    <cofactor evidence="3">
        <name>Cu cation</name>
        <dbReference type="ChEBI" id="CHEBI:23378"/>
    </cofactor>
    <text evidence="3">Binds 1 copper ion per subunit.</text>
</comment>
<organism evidence="7 8">
    <name type="scientific">Corynebacterium hylobatis</name>
    <dbReference type="NCBI Taxonomy" id="1859290"/>
    <lineage>
        <taxon>Bacteria</taxon>
        <taxon>Bacillati</taxon>
        <taxon>Actinomycetota</taxon>
        <taxon>Actinomycetes</taxon>
        <taxon>Mycobacteriales</taxon>
        <taxon>Corynebacteriaceae</taxon>
        <taxon>Corynebacterium</taxon>
    </lineage>
</organism>
<keyword evidence="3" id="KW-0186">Copper</keyword>
<dbReference type="InterPro" id="IPR001424">
    <property type="entry name" value="SOD_Cu_Zn_dom"/>
</dbReference>
<evidence type="ECO:0000259" key="6">
    <source>
        <dbReference type="Pfam" id="PF00080"/>
    </source>
</evidence>
<evidence type="ECO:0000256" key="2">
    <source>
        <dbReference type="ARBA" id="ARBA00024900"/>
    </source>
</evidence>
<dbReference type="EMBL" id="RXHJ01000002">
    <property type="protein sequence ID" value="RSZ65543.1"/>
    <property type="molecule type" value="Genomic_DNA"/>
</dbReference>
<gene>
    <name evidence="7" type="ORF">EAH68_01965</name>
</gene>
<dbReference type="EC" id="1.15.1.1" evidence="3"/>
<evidence type="ECO:0000256" key="3">
    <source>
        <dbReference type="RuleBase" id="RU000393"/>
    </source>
</evidence>
<dbReference type="GO" id="GO:0004784">
    <property type="term" value="F:superoxide dismutase activity"/>
    <property type="evidence" value="ECO:0007669"/>
    <property type="project" value="UniProtKB-EC"/>
</dbReference>
<feature type="region of interest" description="Disordered" evidence="4">
    <location>
        <begin position="188"/>
        <end position="216"/>
    </location>
</feature>
<dbReference type="OrthoDB" id="9792957at2"/>
<accession>A0A430I117</accession>
<dbReference type="SUPFAM" id="SSF49329">
    <property type="entry name" value="Cu,Zn superoxide dismutase-like"/>
    <property type="match status" value="1"/>
</dbReference>
<feature type="domain" description="Superoxide dismutase copper/zinc binding" evidence="6">
    <location>
        <begin position="69"/>
        <end position="214"/>
    </location>
</feature>
<sequence>MRHLPRAIFTALGATSLLVLGACTAADDTADPTADTDTVTATGTAETTNASQGEVLSATLNDAEDSELGTVEVNELNDALEITLSVSGLEPGFYGFHIHQTGLCETDSAAPDNPENTGAFLSAGGHLGSGESDHPDHAGDLPQLLVQESGDGALSFQTDRLTLADLQDDDGSAFMIHDGTDNYANIPERYAPDGADEDTRSTGDAGSRLACGVVGE</sequence>
<comment type="similarity">
    <text evidence="1 3">Belongs to the Cu-Zn superoxide dismutase family.</text>
</comment>
<dbReference type="PROSITE" id="PS00332">
    <property type="entry name" value="SOD_CU_ZN_2"/>
    <property type="match status" value="1"/>
</dbReference>
<dbReference type="PROSITE" id="PS51257">
    <property type="entry name" value="PROKAR_LIPOPROTEIN"/>
    <property type="match status" value="1"/>
</dbReference>
<evidence type="ECO:0000256" key="1">
    <source>
        <dbReference type="ARBA" id="ARBA00010457"/>
    </source>
</evidence>
<keyword evidence="3" id="KW-0560">Oxidoreductase</keyword>
<dbReference type="AlphaFoldDB" id="A0A430I117"/>
<protein>
    <recommendedName>
        <fullName evidence="3">Superoxide dismutase [Cu-Zn]</fullName>
        <ecNumber evidence="3">1.15.1.1</ecNumber>
    </recommendedName>
</protein>
<dbReference type="InterPro" id="IPR018152">
    <property type="entry name" value="SOD_Cu/Zn_BS"/>
</dbReference>
<proteinExistence type="inferred from homology"/>
<dbReference type="Proteomes" id="UP000274907">
    <property type="component" value="Unassembled WGS sequence"/>
</dbReference>
<dbReference type="RefSeq" id="WP_126119639.1">
    <property type="nucleotide sequence ID" value="NZ_RXHJ01000002.1"/>
</dbReference>
<comment type="caution">
    <text evidence="7">The sequence shown here is derived from an EMBL/GenBank/DDBJ whole genome shotgun (WGS) entry which is preliminary data.</text>
</comment>
<dbReference type="GO" id="GO:0005507">
    <property type="term" value="F:copper ion binding"/>
    <property type="evidence" value="ECO:0007669"/>
    <property type="project" value="InterPro"/>
</dbReference>
<evidence type="ECO:0000313" key="8">
    <source>
        <dbReference type="Proteomes" id="UP000274907"/>
    </source>
</evidence>
<evidence type="ECO:0000313" key="7">
    <source>
        <dbReference type="EMBL" id="RSZ65543.1"/>
    </source>
</evidence>
<keyword evidence="8" id="KW-1185">Reference proteome</keyword>
<dbReference type="InterPro" id="IPR024134">
    <property type="entry name" value="SOD_Cu/Zn_/chaperone"/>
</dbReference>
<dbReference type="Gene3D" id="2.60.40.200">
    <property type="entry name" value="Superoxide dismutase, copper/zinc binding domain"/>
    <property type="match status" value="1"/>
</dbReference>
<keyword evidence="3" id="KW-0862">Zinc</keyword>
<dbReference type="InterPro" id="IPR036423">
    <property type="entry name" value="SOD-like_Cu/Zn_dom_sf"/>
</dbReference>
<dbReference type="CDD" id="cd00305">
    <property type="entry name" value="Cu-Zn_Superoxide_Dismutase"/>
    <property type="match status" value="1"/>
</dbReference>
<comment type="catalytic activity">
    <reaction evidence="3">
        <text>2 superoxide + 2 H(+) = H2O2 + O2</text>
        <dbReference type="Rhea" id="RHEA:20696"/>
        <dbReference type="ChEBI" id="CHEBI:15378"/>
        <dbReference type="ChEBI" id="CHEBI:15379"/>
        <dbReference type="ChEBI" id="CHEBI:16240"/>
        <dbReference type="ChEBI" id="CHEBI:18421"/>
        <dbReference type="EC" id="1.15.1.1"/>
    </reaction>
</comment>
<dbReference type="Pfam" id="PF00080">
    <property type="entry name" value="Sod_Cu"/>
    <property type="match status" value="1"/>
</dbReference>
<evidence type="ECO:0000256" key="5">
    <source>
        <dbReference type="SAM" id="SignalP"/>
    </source>
</evidence>
<dbReference type="PANTHER" id="PTHR10003">
    <property type="entry name" value="SUPEROXIDE DISMUTASE CU-ZN -RELATED"/>
    <property type="match status" value="1"/>
</dbReference>
<feature type="chain" id="PRO_5038620339" description="Superoxide dismutase [Cu-Zn]" evidence="5">
    <location>
        <begin position="26"/>
        <end position="216"/>
    </location>
</feature>
<reference evidence="7 8" key="1">
    <citation type="submission" date="2018-12" db="EMBL/GenBank/DDBJ databases">
        <title>YIM 101343 draft genome.</title>
        <authorList>
            <person name="Chen X."/>
        </authorList>
    </citation>
    <scope>NUCLEOTIDE SEQUENCE [LARGE SCALE GENOMIC DNA]</scope>
    <source>
        <strain evidence="7 8">YIM 101343</strain>
    </source>
</reference>
<comment type="function">
    <text evidence="2">Destroys radicals which are normally produced within the cells and which are toxic to biological systems. May play a role in favoring mycobacterial survival in phagocytes.</text>
</comment>
<comment type="cofactor">
    <cofactor evidence="3">
        <name>Zn(2+)</name>
        <dbReference type="ChEBI" id="CHEBI:29105"/>
    </cofactor>
    <text evidence="3">Binds 1 zinc ion per subunit.</text>
</comment>
<keyword evidence="5" id="KW-0732">Signal</keyword>
<feature type="signal peptide" evidence="5">
    <location>
        <begin position="1"/>
        <end position="25"/>
    </location>
</feature>
<evidence type="ECO:0000256" key="4">
    <source>
        <dbReference type="SAM" id="MobiDB-lite"/>
    </source>
</evidence>
<name>A0A430I117_9CORY</name>